<reference evidence="3" key="1">
    <citation type="journal article" date="2021" name="Nat. Commun.">
        <title>Genetic determinants of endophytism in the Arabidopsis root mycobiome.</title>
        <authorList>
            <person name="Mesny F."/>
            <person name="Miyauchi S."/>
            <person name="Thiergart T."/>
            <person name="Pickel B."/>
            <person name="Atanasova L."/>
            <person name="Karlsson M."/>
            <person name="Huettel B."/>
            <person name="Barry K.W."/>
            <person name="Haridas S."/>
            <person name="Chen C."/>
            <person name="Bauer D."/>
            <person name="Andreopoulos W."/>
            <person name="Pangilinan J."/>
            <person name="LaButti K."/>
            <person name="Riley R."/>
            <person name="Lipzen A."/>
            <person name="Clum A."/>
            <person name="Drula E."/>
            <person name="Henrissat B."/>
            <person name="Kohler A."/>
            <person name="Grigoriev I.V."/>
            <person name="Martin F.M."/>
            <person name="Hacquard S."/>
        </authorList>
    </citation>
    <scope>NUCLEOTIDE SEQUENCE</scope>
    <source>
        <strain evidence="3">MPI-CAGE-AT-0016</strain>
    </source>
</reference>
<feature type="signal peptide" evidence="1">
    <location>
        <begin position="1"/>
        <end position="17"/>
    </location>
</feature>
<dbReference type="AlphaFoldDB" id="A0A8K0TPZ1"/>
<dbReference type="SUPFAM" id="SSF51905">
    <property type="entry name" value="FAD/NAD(P)-binding domain"/>
    <property type="match status" value="1"/>
</dbReference>
<dbReference type="GO" id="GO:0016491">
    <property type="term" value="F:oxidoreductase activity"/>
    <property type="evidence" value="ECO:0007669"/>
    <property type="project" value="InterPro"/>
</dbReference>
<dbReference type="EMBL" id="JAGPXD010000002">
    <property type="protein sequence ID" value="KAH7369250.1"/>
    <property type="molecule type" value="Genomic_DNA"/>
</dbReference>
<evidence type="ECO:0000313" key="4">
    <source>
        <dbReference type="Proteomes" id="UP000813385"/>
    </source>
</evidence>
<accession>A0A8K0TPZ1</accession>
<gene>
    <name evidence="3" type="ORF">B0T11DRAFT_72008</name>
</gene>
<dbReference type="OrthoDB" id="68575at2759"/>
<dbReference type="Gene3D" id="3.30.70.1990">
    <property type="match status" value="1"/>
</dbReference>
<dbReference type="Pfam" id="PF01593">
    <property type="entry name" value="Amino_oxidase"/>
    <property type="match status" value="1"/>
</dbReference>
<sequence length="458" mass="48807">MHFHLLPLFALTSLVQGLPSKGKSEACDTAEVDVLIIGGGATGTFAATKLRDQGKKVTVVESTKRLGGHVNTFTDPATGAPIDYGVQAYILNDQTRDFFARFDVTTNSSLQSPFPTTIADFKTGFIVPNATATDITTLIGPITEFITAASAYTGIAQGYYDIPQPVQPELLEPFGAFVARNNLGPEILQLVWQFAHGVGNLLETPTLYVLQNFGLPHVLGLAGGYVFSPAGNQLLYDRAAAFLGSDVLFSSRVVSSTRTATGVTAVVQTSKGRRTIRAKKLLITIPPTVANLAPFDLSANETDVFSQFQDVPYHVGVVRGSSLPDLTNYYNVDLTSSSLLPSTPFVFRLETVGVPGYQTVKVIGEPSTAKAKKLALGAATTVGTAVSGTPGTPDLAAWGPHKDLQLHVSAEAVAAGFYTKLYALQGGRSTYFTGNAWASDYSPLLWAFTEERVLPFLV</sequence>
<dbReference type="Gene3D" id="3.50.50.60">
    <property type="entry name" value="FAD/NAD(P)-binding domain"/>
    <property type="match status" value="1"/>
</dbReference>
<keyword evidence="1" id="KW-0732">Signal</keyword>
<dbReference type="InterPro" id="IPR002937">
    <property type="entry name" value="Amino_oxidase"/>
</dbReference>
<organism evidence="3 4">
    <name type="scientific">Plectosphaerella cucumerina</name>
    <dbReference type="NCBI Taxonomy" id="40658"/>
    <lineage>
        <taxon>Eukaryota</taxon>
        <taxon>Fungi</taxon>
        <taxon>Dikarya</taxon>
        <taxon>Ascomycota</taxon>
        <taxon>Pezizomycotina</taxon>
        <taxon>Sordariomycetes</taxon>
        <taxon>Hypocreomycetidae</taxon>
        <taxon>Glomerellales</taxon>
        <taxon>Plectosphaerellaceae</taxon>
        <taxon>Plectosphaerella</taxon>
    </lineage>
</organism>
<evidence type="ECO:0000256" key="1">
    <source>
        <dbReference type="SAM" id="SignalP"/>
    </source>
</evidence>
<comment type="caution">
    <text evidence="3">The sequence shown here is derived from an EMBL/GenBank/DDBJ whole genome shotgun (WGS) entry which is preliminary data.</text>
</comment>
<evidence type="ECO:0000259" key="2">
    <source>
        <dbReference type="Pfam" id="PF01593"/>
    </source>
</evidence>
<dbReference type="InterPro" id="IPR036188">
    <property type="entry name" value="FAD/NAD-bd_sf"/>
</dbReference>
<dbReference type="InterPro" id="IPR050464">
    <property type="entry name" value="Zeta_carotene_desat/Oxidored"/>
</dbReference>
<dbReference type="Proteomes" id="UP000813385">
    <property type="component" value="Unassembled WGS sequence"/>
</dbReference>
<feature type="domain" description="Amine oxidase" evidence="2">
    <location>
        <begin position="45"/>
        <end position="313"/>
    </location>
</feature>
<dbReference type="Gene3D" id="1.10.405.20">
    <property type="match status" value="1"/>
</dbReference>
<evidence type="ECO:0000313" key="3">
    <source>
        <dbReference type="EMBL" id="KAH7369250.1"/>
    </source>
</evidence>
<name>A0A8K0TPZ1_9PEZI</name>
<dbReference type="PANTHER" id="PTHR42923">
    <property type="entry name" value="PROTOPORPHYRINOGEN OXIDASE"/>
    <property type="match status" value="1"/>
</dbReference>
<dbReference type="PANTHER" id="PTHR42923:SF26">
    <property type="entry name" value="FMN REDUCTASE LOT6, PUTATIVE (AFU_ORTHOLOGUE AFUA_7G06600)-RELATED"/>
    <property type="match status" value="1"/>
</dbReference>
<proteinExistence type="predicted"/>
<feature type="chain" id="PRO_5035442872" evidence="1">
    <location>
        <begin position="18"/>
        <end position="458"/>
    </location>
</feature>
<keyword evidence="4" id="KW-1185">Reference proteome</keyword>
<protein>
    <submittedName>
        <fullName evidence="3">Amine oxidase</fullName>
    </submittedName>
</protein>